<dbReference type="Proteomes" id="UP001178888">
    <property type="component" value="Unassembled WGS sequence"/>
</dbReference>
<accession>A0A4R5VXJ8</accession>
<evidence type="ECO:0000313" key="4">
    <source>
        <dbReference type="Proteomes" id="UP001178888"/>
    </source>
</evidence>
<proteinExistence type="predicted"/>
<reference evidence="2 3" key="1">
    <citation type="submission" date="2019-03" db="EMBL/GenBank/DDBJ databases">
        <title>Bacillus niacini sp. nov. a Nicotinate-Metabolizing Mesophile Isolated from Soil.</title>
        <authorList>
            <person name="Zhang G."/>
        </authorList>
    </citation>
    <scope>NUCLEOTIDE SEQUENCE [LARGE SCALE GENOMIC DNA]</scope>
    <source>
        <strain evidence="2 3">WN066</strain>
    </source>
</reference>
<dbReference type="Proteomes" id="UP000295132">
    <property type="component" value="Unassembled WGS sequence"/>
</dbReference>
<comment type="caution">
    <text evidence="2">The sequence shown here is derived from an EMBL/GenBank/DDBJ whole genome shotgun (WGS) entry which is preliminary data.</text>
</comment>
<protein>
    <submittedName>
        <fullName evidence="2">Uncharacterized protein</fullName>
    </submittedName>
</protein>
<dbReference type="EMBL" id="JAVGVR010000001">
    <property type="protein sequence ID" value="MDQ6595086.1"/>
    <property type="molecule type" value="Genomic_DNA"/>
</dbReference>
<keyword evidence="4" id="KW-1185">Reference proteome</keyword>
<reference evidence="1" key="2">
    <citation type="submission" date="2023-08" db="EMBL/GenBank/DDBJ databases">
        <title>Nitrogen cycling bacteria in agricultural field soils.</title>
        <authorList>
            <person name="Jang J."/>
        </authorList>
    </citation>
    <scope>NUCLEOTIDE SEQUENCE</scope>
    <source>
        <strain evidence="1">PS3-36</strain>
    </source>
</reference>
<dbReference type="AlphaFoldDB" id="A0A4R5VXJ8"/>
<dbReference type="EMBL" id="SMYO01000002">
    <property type="protein sequence ID" value="TDK64051.1"/>
    <property type="molecule type" value="Genomic_DNA"/>
</dbReference>
<name>A0A4R5VXJ8_9BACI</name>
<evidence type="ECO:0000313" key="2">
    <source>
        <dbReference type="EMBL" id="TDK64051.1"/>
    </source>
</evidence>
<dbReference type="RefSeq" id="WP_133332992.1">
    <property type="nucleotide sequence ID" value="NZ_JAVGVR010000001.1"/>
</dbReference>
<gene>
    <name evidence="2" type="ORF">E2K98_04060</name>
    <name evidence="1" type="ORF">RCG21_01235</name>
</gene>
<sequence>MEANHDSLEQLMESLIKMVGKANQKVDGLQRRVIQLETFIMEEKERGTIRIYPEQPQETASSTPHIS</sequence>
<evidence type="ECO:0000313" key="1">
    <source>
        <dbReference type="EMBL" id="MDQ6595086.1"/>
    </source>
</evidence>
<organism evidence="2 3">
    <name type="scientific">Bacillus salipaludis</name>
    <dbReference type="NCBI Taxonomy" id="2547811"/>
    <lineage>
        <taxon>Bacteria</taxon>
        <taxon>Bacillati</taxon>
        <taxon>Bacillota</taxon>
        <taxon>Bacilli</taxon>
        <taxon>Bacillales</taxon>
        <taxon>Bacillaceae</taxon>
        <taxon>Bacillus</taxon>
    </lineage>
</organism>
<evidence type="ECO:0000313" key="3">
    <source>
        <dbReference type="Proteomes" id="UP000295132"/>
    </source>
</evidence>